<accession>A0ABU4N7K2</accession>
<comment type="caution">
    <text evidence="2">The sequence shown here is derived from an EMBL/GenBank/DDBJ whole genome shotgun (WGS) entry which is preliminary data.</text>
</comment>
<evidence type="ECO:0000313" key="3">
    <source>
        <dbReference type="Proteomes" id="UP001271274"/>
    </source>
</evidence>
<dbReference type="Proteomes" id="UP001271274">
    <property type="component" value="Unassembled WGS sequence"/>
</dbReference>
<reference evidence="2 3" key="1">
    <citation type="journal article" date="2023" name="Microb. Genom.">
        <title>Mesoterricola silvestris gen. nov., sp. nov., Mesoterricola sediminis sp. nov., Geothrix oryzae sp. nov., Geothrix edaphica sp. nov., Geothrix rubra sp. nov., and Geothrix limicola sp. nov., six novel members of Acidobacteriota isolated from soils.</title>
        <authorList>
            <person name="Weisberg A.J."/>
            <person name="Pearce E."/>
            <person name="Kramer C.G."/>
            <person name="Chang J.H."/>
            <person name="Clarke C.R."/>
        </authorList>
    </citation>
    <scope>NUCLEOTIDE SEQUENCE [LARGE SCALE GENOMIC DNA]</scope>
    <source>
        <strain evidence="2 3">ID09-01A</strain>
    </source>
</reference>
<gene>
    <name evidence="2" type="ORF">PV662_04420</name>
</gene>
<dbReference type="RefSeq" id="WP_210540028.1">
    <property type="nucleotide sequence ID" value="NZ_JARAYT010000001.1"/>
</dbReference>
<evidence type="ECO:0000256" key="1">
    <source>
        <dbReference type="SAM" id="MobiDB-lite"/>
    </source>
</evidence>
<evidence type="ECO:0000313" key="2">
    <source>
        <dbReference type="EMBL" id="MDX3699016.1"/>
    </source>
</evidence>
<name>A0ABU4N7K2_9ACTN</name>
<feature type="compositionally biased region" description="Pro residues" evidence="1">
    <location>
        <begin position="29"/>
        <end position="45"/>
    </location>
</feature>
<organism evidence="2 3">
    <name type="scientific">Streptomyces europaeiscabiei</name>
    <dbReference type="NCBI Taxonomy" id="146819"/>
    <lineage>
        <taxon>Bacteria</taxon>
        <taxon>Bacillati</taxon>
        <taxon>Actinomycetota</taxon>
        <taxon>Actinomycetes</taxon>
        <taxon>Kitasatosporales</taxon>
        <taxon>Streptomycetaceae</taxon>
        <taxon>Streptomyces</taxon>
    </lineage>
</organism>
<proteinExistence type="predicted"/>
<sequence>MAQLADREAQMEHGLIATYDEYELDFHPVPKPQATPARRTPPPHRTPTSRRRSRGR</sequence>
<keyword evidence="3" id="KW-1185">Reference proteome</keyword>
<dbReference type="EMBL" id="JARAYU010000001">
    <property type="protein sequence ID" value="MDX3699016.1"/>
    <property type="molecule type" value="Genomic_DNA"/>
</dbReference>
<feature type="region of interest" description="Disordered" evidence="1">
    <location>
        <begin position="26"/>
        <end position="56"/>
    </location>
</feature>
<feature type="compositionally biased region" description="Basic residues" evidence="1">
    <location>
        <begin position="47"/>
        <end position="56"/>
    </location>
</feature>
<protein>
    <submittedName>
        <fullName evidence="2">Uncharacterized protein</fullName>
    </submittedName>
</protein>